<gene>
    <name evidence="1" type="ORF">H6A24_12215</name>
</gene>
<sequence length="284" mass="33081">MRQKRRWNILVAVLLLAGCTPSVDHKGKTPLVEIAGNFLYKEDLQAVMPIGLSQKDSTAFADEYIRNWAEDELLYQKAEGNIPDNVKIDERVAAFRKALVMHMYEEELVNQELGNTVSDEEVEAYYRQNSGMFRAGQPYIQGLFMKVPLTASQLSKVRGWYKRNTQDAIDNLSKYGIGNAVSYEYFYDRWIPLSDIAVKLPLKALDTDRDYLNRNRNVEVRDTAFCYFLHVENFLPEGEQLPLEYARSEIKEILINLKRVDFINRMKQDLYKEASEDNDIVYYK</sequence>
<dbReference type="EMBL" id="JACJKJ010000019">
    <property type="protein sequence ID" value="MBM6807248.1"/>
    <property type="molecule type" value="Genomic_DNA"/>
</dbReference>
<dbReference type="Proteomes" id="UP000782117">
    <property type="component" value="Unassembled WGS sequence"/>
</dbReference>
<organism evidence="1 2">
    <name type="scientific">Bacteroides caecicola</name>
    <dbReference type="NCBI Taxonomy" id="1462569"/>
    <lineage>
        <taxon>Bacteria</taxon>
        <taxon>Pseudomonadati</taxon>
        <taxon>Bacteroidota</taxon>
        <taxon>Bacteroidia</taxon>
        <taxon>Bacteroidales</taxon>
        <taxon>Bacteroidaceae</taxon>
        <taxon>Bacteroides</taxon>
    </lineage>
</organism>
<dbReference type="RefSeq" id="WP_204501133.1">
    <property type="nucleotide sequence ID" value="NZ_JACJKJ010000019.1"/>
</dbReference>
<accession>A0ABS2FBY1</accession>
<evidence type="ECO:0000313" key="1">
    <source>
        <dbReference type="EMBL" id="MBM6807248.1"/>
    </source>
</evidence>
<keyword evidence="2" id="KW-1185">Reference proteome</keyword>
<protein>
    <submittedName>
        <fullName evidence="1">Peptidyl-prolyl cis-trans isomerase</fullName>
    </submittedName>
</protein>
<dbReference type="GO" id="GO:0016853">
    <property type="term" value="F:isomerase activity"/>
    <property type="evidence" value="ECO:0007669"/>
    <property type="project" value="UniProtKB-KW"/>
</dbReference>
<reference evidence="1 2" key="1">
    <citation type="journal article" date="2021" name="Sci. Rep.">
        <title>The distribution of antibiotic resistance genes in chicken gut microbiota commensals.</title>
        <authorList>
            <person name="Juricova H."/>
            <person name="Matiasovicova J."/>
            <person name="Kubasova T."/>
            <person name="Cejkova D."/>
            <person name="Rychlik I."/>
        </authorList>
    </citation>
    <scope>NUCLEOTIDE SEQUENCE [LARGE SCALE GENOMIC DNA]</scope>
    <source>
        <strain evidence="1 2">An768</strain>
    </source>
</reference>
<proteinExistence type="predicted"/>
<keyword evidence="1" id="KW-0413">Isomerase</keyword>
<evidence type="ECO:0000313" key="2">
    <source>
        <dbReference type="Proteomes" id="UP000782117"/>
    </source>
</evidence>
<dbReference type="PROSITE" id="PS51257">
    <property type="entry name" value="PROKAR_LIPOPROTEIN"/>
    <property type="match status" value="1"/>
</dbReference>
<comment type="caution">
    <text evidence="1">The sequence shown here is derived from an EMBL/GenBank/DDBJ whole genome shotgun (WGS) entry which is preliminary data.</text>
</comment>
<name>A0ABS2FBY1_9BACE</name>